<keyword evidence="3" id="KW-0804">Transcription</keyword>
<dbReference type="PANTHER" id="PTHR24567:SF68">
    <property type="entry name" value="DNA-BINDING TRANSCRIPTIONAL DUAL REGULATOR CRP"/>
    <property type="match status" value="1"/>
</dbReference>
<dbReference type="InterPro" id="IPR012318">
    <property type="entry name" value="HTH_CRP"/>
</dbReference>
<name>A0ABT1C967_9HYPH</name>
<dbReference type="CDD" id="cd00038">
    <property type="entry name" value="CAP_ED"/>
    <property type="match status" value="1"/>
</dbReference>
<keyword evidence="2" id="KW-0238">DNA-binding</keyword>
<dbReference type="InterPro" id="IPR050397">
    <property type="entry name" value="Env_Response_Regulators"/>
</dbReference>
<dbReference type="Pfam" id="PF13545">
    <property type="entry name" value="HTH_Crp_2"/>
    <property type="match status" value="1"/>
</dbReference>
<dbReference type="PROSITE" id="PS51063">
    <property type="entry name" value="HTH_CRP_2"/>
    <property type="match status" value="1"/>
</dbReference>
<gene>
    <name evidence="5" type="ORF">NGM99_16415</name>
</gene>
<proteinExistence type="predicted"/>
<dbReference type="InterPro" id="IPR036390">
    <property type="entry name" value="WH_DNA-bd_sf"/>
</dbReference>
<dbReference type="SUPFAM" id="SSF51206">
    <property type="entry name" value="cAMP-binding domain-like"/>
    <property type="match status" value="1"/>
</dbReference>
<comment type="caution">
    <text evidence="5">The sequence shown here is derived from an EMBL/GenBank/DDBJ whole genome shotgun (WGS) entry which is preliminary data.</text>
</comment>
<dbReference type="SMART" id="SM00419">
    <property type="entry name" value="HTH_CRP"/>
    <property type="match status" value="1"/>
</dbReference>
<evidence type="ECO:0000256" key="2">
    <source>
        <dbReference type="ARBA" id="ARBA00023125"/>
    </source>
</evidence>
<protein>
    <submittedName>
        <fullName evidence="5">Crp/Fnr family transcriptional regulator</fullName>
    </submittedName>
</protein>
<keyword evidence="6" id="KW-1185">Reference proteome</keyword>
<evidence type="ECO:0000256" key="1">
    <source>
        <dbReference type="ARBA" id="ARBA00023015"/>
    </source>
</evidence>
<dbReference type="InterPro" id="IPR018490">
    <property type="entry name" value="cNMP-bd_dom_sf"/>
</dbReference>
<evidence type="ECO:0000313" key="6">
    <source>
        <dbReference type="Proteomes" id="UP001205906"/>
    </source>
</evidence>
<evidence type="ECO:0000259" key="4">
    <source>
        <dbReference type="PROSITE" id="PS51063"/>
    </source>
</evidence>
<accession>A0ABT1C967</accession>
<feature type="domain" description="HTH crp-type" evidence="4">
    <location>
        <begin position="145"/>
        <end position="219"/>
    </location>
</feature>
<dbReference type="Gene3D" id="1.10.10.10">
    <property type="entry name" value="Winged helix-like DNA-binding domain superfamily/Winged helix DNA-binding domain"/>
    <property type="match status" value="1"/>
</dbReference>
<dbReference type="InterPro" id="IPR000595">
    <property type="entry name" value="cNMP-bd_dom"/>
</dbReference>
<dbReference type="EMBL" id="JAMXQS010000008">
    <property type="protein sequence ID" value="MCO6051369.1"/>
    <property type="molecule type" value="Genomic_DNA"/>
</dbReference>
<evidence type="ECO:0000313" key="5">
    <source>
        <dbReference type="EMBL" id="MCO6051369.1"/>
    </source>
</evidence>
<dbReference type="RefSeq" id="WP_252820888.1">
    <property type="nucleotide sequence ID" value="NZ_JAMXQS010000008.1"/>
</dbReference>
<keyword evidence="1" id="KW-0805">Transcription regulation</keyword>
<dbReference type="InterPro" id="IPR014710">
    <property type="entry name" value="RmlC-like_jellyroll"/>
</dbReference>
<organism evidence="5 6">
    <name type="scientific">Mesorhizobium liriopis</name>
    <dbReference type="NCBI Taxonomy" id="2953882"/>
    <lineage>
        <taxon>Bacteria</taxon>
        <taxon>Pseudomonadati</taxon>
        <taxon>Pseudomonadota</taxon>
        <taxon>Alphaproteobacteria</taxon>
        <taxon>Hyphomicrobiales</taxon>
        <taxon>Phyllobacteriaceae</taxon>
        <taxon>Mesorhizobium</taxon>
    </lineage>
</organism>
<dbReference type="PANTHER" id="PTHR24567">
    <property type="entry name" value="CRP FAMILY TRANSCRIPTIONAL REGULATORY PROTEIN"/>
    <property type="match status" value="1"/>
</dbReference>
<dbReference type="Gene3D" id="2.60.120.10">
    <property type="entry name" value="Jelly Rolls"/>
    <property type="match status" value="1"/>
</dbReference>
<evidence type="ECO:0000256" key="3">
    <source>
        <dbReference type="ARBA" id="ARBA00023163"/>
    </source>
</evidence>
<dbReference type="Pfam" id="PF00027">
    <property type="entry name" value="cNMP_binding"/>
    <property type="match status" value="1"/>
</dbReference>
<sequence>MPNALVRKLEGYAPLEVSDRERLLNVCEKTAVVEADRYITRAGDSPKDVVVILEGLAVRSKLLRDGRRQILAFLVAGDFCDLHVAVLDRMDHDILAIMPCTVARISRNAVQEMTETRPRLAKALWWCTLVDEATLREWLVNLGQRDAEQRIAHLFCELQTRLQAVELTTDGSFGLPITQDELGDAMGLSAVHVNRSLKALRDAGLVSFRGRTIHIPDIERLQNFADFDPSYLHLRHGPEAESPVPLLRQA</sequence>
<dbReference type="SUPFAM" id="SSF46785">
    <property type="entry name" value="Winged helix' DNA-binding domain"/>
    <property type="match status" value="1"/>
</dbReference>
<dbReference type="Proteomes" id="UP001205906">
    <property type="component" value="Unassembled WGS sequence"/>
</dbReference>
<reference evidence="5 6" key="1">
    <citation type="submission" date="2022-06" db="EMBL/GenBank/DDBJ databases">
        <title>Mesorhizobium sp. strain RP14 Genome sequencing and assembly.</title>
        <authorList>
            <person name="Kim I."/>
        </authorList>
    </citation>
    <scope>NUCLEOTIDE SEQUENCE [LARGE SCALE GENOMIC DNA]</scope>
    <source>
        <strain evidence="6">RP14(2022)</strain>
    </source>
</reference>
<dbReference type="InterPro" id="IPR036388">
    <property type="entry name" value="WH-like_DNA-bd_sf"/>
</dbReference>